<feature type="domain" description="Fumarate reductase/succinate dehydrogenase flavoprotein-like C-terminal" evidence="16">
    <location>
        <begin position="444"/>
        <end position="537"/>
    </location>
</feature>
<name>A0AAX3M3T2_9BACL</name>
<evidence type="ECO:0000256" key="13">
    <source>
        <dbReference type="RuleBase" id="RU362049"/>
    </source>
</evidence>
<dbReference type="PANTHER" id="PTHR42716:SF2">
    <property type="entry name" value="L-ASPARTATE OXIDASE, CHLOROPLASTIC"/>
    <property type="match status" value="1"/>
</dbReference>
<evidence type="ECO:0000256" key="14">
    <source>
        <dbReference type="SAM" id="Phobius"/>
    </source>
</evidence>
<reference evidence="17 18" key="1">
    <citation type="submission" date="2023-02" db="EMBL/GenBank/DDBJ databases">
        <title>Genome sequence of Paenibacillus kyungheensis KACC 18744.</title>
        <authorList>
            <person name="Kim S."/>
            <person name="Heo J."/>
            <person name="Kwon S.-W."/>
        </authorList>
    </citation>
    <scope>NUCLEOTIDE SEQUENCE [LARGE SCALE GENOMIC DNA]</scope>
    <source>
        <strain evidence="17 18">KACC 18744</strain>
    </source>
</reference>
<dbReference type="InterPro" id="IPR027477">
    <property type="entry name" value="Succ_DH/fumarate_Rdtase_cat_sf"/>
</dbReference>
<dbReference type="NCBIfam" id="TIGR00551">
    <property type="entry name" value="nadB"/>
    <property type="match status" value="1"/>
</dbReference>
<evidence type="ECO:0000256" key="12">
    <source>
        <dbReference type="PIRSR" id="PIRSR000171-1"/>
    </source>
</evidence>
<keyword evidence="14" id="KW-1133">Transmembrane helix</keyword>
<dbReference type="FunFam" id="3.90.700.10:FF:000002">
    <property type="entry name" value="L-aspartate oxidase"/>
    <property type="match status" value="1"/>
</dbReference>
<dbReference type="AlphaFoldDB" id="A0AAX3M3T2"/>
<dbReference type="InterPro" id="IPR003953">
    <property type="entry name" value="FAD-dep_OxRdtase_2_FAD-bd"/>
</dbReference>
<keyword evidence="6 13" id="KW-0285">Flavoprotein</keyword>
<keyword evidence="14" id="KW-0812">Transmembrane</keyword>
<comment type="catalytic activity">
    <reaction evidence="10">
        <text>L-aspartate + O2 = iminosuccinate + H2O2</text>
        <dbReference type="Rhea" id="RHEA:25876"/>
        <dbReference type="ChEBI" id="CHEBI:15379"/>
        <dbReference type="ChEBI" id="CHEBI:16240"/>
        <dbReference type="ChEBI" id="CHEBI:29991"/>
        <dbReference type="ChEBI" id="CHEBI:77875"/>
        <dbReference type="EC" id="1.4.3.16"/>
    </reaction>
    <physiologicalReaction direction="left-to-right" evidence="10">
        <dbReference type="Rhea" id="RHEA:25877"/>
    </physiologicalReaction>
</comment>
<sequence>MIPNRLIDYHLSEYIHKQVDVIIIGSGIAGLFAAILASEYKHVLMITKKSLLESNTRYAQGGIAAVISTDDSPLYHRQDTLLAGAGLCSSSAVDVLVQEGPAGVQELIRLGTLFDTIDGQLELTREGAHSHRRILHANGDSTGYEIVRALSQHVAEHPRIEVWDEHFAIDFITEHNECKGVVVKQPDDSLVYVQAEATVICSGGSGQLYQYTTNPDVATGDGVAMAYRAGAQVRDMEFIQFHPTALCYPGAPRFLISEALRGEGAILRNRKGEAFMKNYHPLLELAPRDIVARAIMSEMEKEDSAFVYLDITHETEEVLKHRFPTIYETCMSYGLQLAQDWIPVAPAAHYMMGGIKTDLQGATSVQRLFACGEVSSTGIHGANRLASNSLSEAIVFGKRVVQQILQLNSIDISNTDCVFPKTNLFYDKNVPEFTNSTEQWISWRLELQGIMGQHAGLRRTASSLQEGIDKLEALAVIFEYPLNTREALELANMLTCALLVMRSALYREESRGGHYREDFPERNDDQWQQHILQQIDQELTKESSDDV</sequence>
<dbReference type="Gene3D" id="3.90.700.10">
    <property type="entry name" value="Succinate dehydrogenase/fumarate reductase flavoprotein, catalytic domain"/>
    <property type="match status" value="1"/>
</dbReference>
<comment type="cofactor">
    <cofactor evidence="1 13">
        <name>FAD</name>
        <dbReference type="ChEBI" id="CHEBI:57692"/>
    </cofactor>
</comment>
<evidence type="ECO:0000313" key="18">
    <source>
        <dbReference type="Proteomes" id="UP001220509"/>
    </source>
</evidence>
<evidence type="ECO:0000256" key="7">
    <source>
        <dbReference type="ARBA" id="ARBA00022642"/>
    </source>
</evidence>
<evidence type="ECO:0000256" key="10">
    <source>
        <dbReference type="ARBA" id="ARBA00048305"/>
    </source>
</evidence>
<evidence type="ECO:0000259" key="15">
    <source>
        <dbReference type="Pfam" id="PF00890"/>
    </source>
</evidence>
<comment type="pathway">
    <text evidence="2 13">Cofactor biosynthesis; NAD(+) biosynthesis; iminoaspartate from L-aspartate (oxidase route): step 1/1.</text>
</comment>
<proteinExistence type="inferred from homology"/>
<dbReference type="InterPro" id="IPR037099">
    <property type="entry name" value="Fum_R/Succ_DH_flav-like_C_sf"/>
</dbReference>
<evidence type="ECO:0000256" key="6">
    <source>
        <dbReference type="ARBA" id="ARBA00022630"/>
    </source>
</evidence>
<keyword evidence="14" id="KW-0472">Membrane</keyword>
<feature type="transmembrane region" description="Helical" evidence="14">
    <location>
        <begin position="21"/>
        <end position="40"/>
    </location>
</feature>
<evidence type="ECO:0000259" key="16">
    <source>
        <dbReference type="Pfam" id="PF02910"/>
    </source>
</evidence>
<dbReference type="NCBIfam" id="NF005701">
    <property type="entry name" value="PRK07512.1"/>
    <property type="match status" value="1"/>
</dbReference>
<dbReference type="GO" id="GO:0034628">
    <property type="term" value="P:'de novo' NAD+ biosynthetic process from L-aspartate"/>
    <property type="evidence" value="ECO:0007669"/>
    <property type="project" value="TreeGrafter"/>
</dbReference>
<evidence type="ECO:0000256" key="8">
    <source>
        <dbReference type="ARBA" id="ARBA00022827"/>
    </source>
</evidence>
<dbReference type="Pfam" id="PF02910">
    <property type="entry name" value="Succ_DH_flav_C"/>
    <property type="match status" value="1"/>
</dbReference>
<evidence type="ECO:0000256" key="3">
    <source>
        <dbReference type="ARBA" id="ARBA00008562"/>
    </source>
</evidence>
<evidence type="ECO:0000256" key="4">
    <source>
        <dbReference type="ARBA" id="ARBA00012173"/>
    </source>
</evidence>
<dbReference type="SUPFAM" id="SSF56425">
    <property type="entry name" value="Succinate dehydrogenase/fumarate reductase flavoprotein, catalytic domain"/>
    <property type="match status" value="1"/>
</dbReference>
<dbReference type="GO" id="GO:0005737">
    <property type="term" value="C:cytoplasm"/>
    <property type="evidence" value="ECO:0007669"/>
    <property type="project" value="UniProtKB-SubCell"/>
</dbReference>
<dbReference type="InterPro" id="IPR015939">
    <property type="entry name" value="Fum_Rdtase/Succ_DH_flav-like_C"/>
</dbReference>
<evidence type="ECO:0000313" key="17">
    <source>
        <dbReference type="EMBL" id="WCT56008.1"/>
    </source>
</evidence>
<dbReference type="Proteomes" id="UP001220509">
    <property type="component" value="Chromosome"/>
</dbReference>
<comment type="similarity">
    <text evidence="3 13">Belongs to the FAD-dependent oxidoreductase 2 family. NadB subfamily.</text>
</comment>
<keyword evidence="7 13" id="KW-0662">Pyridine nucleotide biosynthesis</keyword>
<dbReference type="PANTHER" id="PTHR42716">
    <property type="entry name" value="L-ASPARTATE OXIDASE"/>
    <property type="match status" value="1"/>
</dbReference>
<feature type="active site" description="Proton acceptor" evidence="12">
    <location>
        <position position="288"/>
    </location>
</feature>
<dbReference type="RefSeq" id="WP_273614330.1">
    <property type="nucleotide sequence ID" value="NZ_CP117416.1"/>
</dbReference>
<dbReference type="KEGG" id="pka:PQ456_00240"/>
<keyword evidence="8 13" id="KW-0274">FAD</keyword>
<dbReference type="InterPro" id="IPR005288">
    <property type="entry name" value="NadB"/>
</dbReference>
<dbReference type="SUPFAM" id="SSF51905">
    <property type="entry name" value="FAD/NAD(P)-binding domain"/>
    <property type="match status" value="1"/>
</dbReference>
<dbReference type="GO" id="GO:0033765">
    <property type="term" value="F:steroid dehydrogenase activity, acting on the CH-CH group of donors"/>
    <property type="evidence" value="ECO:0007669"/>
    <property type="project" value="UniProtKB-ARBA"/>
</dbReference>
<dbReference type="EC" id="1.4.3.16" evidence="4 11"/>
<accession>A0AAX3M3T2</accession>
<dbReference type="GO" id="GO:0008734">
    <property type="term" value="F:L-aspartate oxidase activity"/>
    <property type="evidence" value="ECO:0007669"/>
    <property type="project" value="UniProtKB-UniRule"/>
</dbReference>
<comment type="subcellular location">
    <subcellularLocation>
        <location evidence="13">Cytoplasm</location>
    </subcellularLocation>
</comment>
<evidence type="ECO:0000256" key="1">
    <source>
        <dbReference type="ARBA" id="ARBA00001974"/>
    </source>
</evidence>
<evidence type="ECO:0000256" key="9">
    <source>
        <dbReference type="ARBA" id="ARBA00023002"/>
    </source>
</evidence>
<dbReference type="InterPro" id="IPR036188">
    <property type="entry name" value="FAD/NAD-bd_sf"/>
</dbReference>
<evidence type="ECO:0000256" key="2">
    <source>
        <dbReference type="ARBA" id="ARBA00004950"/>
    </source>
</evidence>
<keyword evidence="9 13" id="KW-0560">Oxidoreductase</keyword>
<comment type="function">
    <text evidence="13">Catalyzes the oxidation of L-aspartate to iminoaspartate.</text>
</comment>
<gene>
    <name evidence="17" type="primary">nadB</name>
    <name evidence="17" type="ORF">PQ456_00240</name>
</gene>
<evidence type="ECO:0000256" key="11">
    <source>
        <dbReference type="NCBIfam" id="TIGR00551"/>
    </source>
</evidence>
<organism evidence="17 18">
    <name type="scientific">Paenibacillus kyungheensis</name>
    <dbReference type="NCBI Taxonomy" id="1452732"/>
    <lineage>
        <taxon>Bacteria</taxon>
        <taxon>Bacillati</taxon>
        <taxon>Bacillota</taxon>
        <taxon>Bacilli</taxon>
        <taxon>Bacillales</taxon>
        <taxon>Paenibacillaceae</taxon>
        <taxon>Paenibacillus</taxon>
    </lineage>
</organism>
<feature type="domain" description="FAD-dependent oxidoreductase 2 FAD-binding" evidence="15">
    <location>
        <begin position="20"/>
        <end position="390"/>
    </location>
</feature>
<dbReference type="Gene3D" id="3.50.50.60">
    <property type="entry name" value="FAD/NAD(P)-binding domain"/>
    <property type="match status" value="1"/>
</dbReference>
<dbReference type="PRINTS" id="PR00368">
    <property type="entry name" value="FADPNR"/>
</dbReference>
<dbReference type="SUPFAM" id="SSF46977">
    <property type="entry name" value="Succinate dehydrogenase/fumarate reductase flavoprotein C-terminal domain"/>
    <property type="match status" value="1"/>
</dbReference>
<keyword evidence="18" id="KW-1185">Reference proteome</keyword>
<dbReference type="Gene3D" id="1.20.58.100">
    <property type="entry name" value="Fumarate reductase/succinate dehydrogenase flavoprotein-like, C-terminal domain"/>
    <property type="match status" value="1"/>
</dbReference>
<evidence type="ECO:0000256" key="5">
    <source>
        <dbReference type="ARBA" id="ARBA00021901"/>
    </source>
</evidence>
<dbReference type="EMBL" id="CP117416">
    <property type="protein sequence ID" value="WCT56008.1"/>
    <property type="molecule type" value="Genomic_DNA"/>
</dbReference>
<protein>
    <recommendedName>
        <fullName evidence="5 11">L-aspartate oxidase</fullName>
        <ecNumber evidence="4 11">1.4.3.16</ecNumber>
    </recommendedName>
</protein>
<dbReference type="Pfam" id="PF00890">
    <property type="entry name" value="FAD_binding_2"/>
    <property type="match status" value="1"/>
</dbReference>
<dbReference type="PIRSF" id="PIRSF000171">
    <property type="entry name" value="SDHA_APRA_LASPO"/>
    <property type="match status" value="1"/>
</dbReference>